<dbReference type="Gene3D" id="3.90.1640.10">
    <property type="entry name" value="inorganic pyrophosphatase (n-terminal core)"/>
    <property type="match status" value="1"/>
</dbReference>
<dbReference type="Gene3D" id="3.10.310.20">
    <property type="entry name" value="DHHA2 domain"/>
    <property type="match status" value="1"/>
</dbReference>
<evidence type="ECO:0000313" key="2">
    <source>
        <dbReference type="EMBL" id="KAA8643049.1"/>
    </source>
</evidence>
<dbReference type="GO" id="GO:0005737">
    <property type="term" value="C:cytoplasm"/>
    <property type="evidence" value="ECO:0007669"/>
    <property type="project" value="InterPro"/>
</dbReference>
<evidence type="ECO:0000259" key="1">
    <source>
        <dbReference type="SMART" id="SM01131"/>
    </source>
</evidence>
<proteinExistence type="predicted"/>
<protein>
    <submittedName>
        <fullName evidence="2">Exopolyphosphatase</fullName>
    </submittedName>
</protein>
<reference evidence="2 3" key="1">
    <citation type="submission" date="2019-08" db="EMBL/GenBank/DDBJ databases">
        <title>The genome sequence of a newly discovered highly antifungal drug resistant Aspergillus species, Aspergillus tanneri NIH 1004.</title>
        <authorList>
            <person name="Mounaud S."/>
            <person name="Singh I."/>
            <person name="Joardar V."/>
            <person name="Pakala S."/>
            <person name="Pakala S."/>
            <person name="Venepally P."/>
            <person name="Chung J.K."/>
            <person name="Losada L."/>
            <person name="Nierman W.C."/>
        </authorList>
    </citation>
    <scope>NUCLEOTIDE SEQUENCE [LARGE SCALE GENOMIC DNA]</scope>
    <source>
        <strain evidence="2 3">NIH1004</strain>
    </source>
</reference>
<dbReference type="InterPro" id="IPR038763">
    <property type="entry name" value="DHH_sf"/>
</dbReference>
<gene>
    <name evidence="2" type="primary">PPX1</name>
    <name evidence="2" type="ORF">ATNIH1004_009811</name>
</gene>
<feature type="domain" description="DHHA2" evidence="1">
    <location>
        <begin position="269"/>
        <end position="447"/>
    </location>
</feature>
<dbReference type="AlphaFoldDB" id="A0A5M9MEX1"/>
<dbReference type="SMART" id="SM01131">
    <property type="entry name" value="DHHA2"/>
    <property type="match status" value="1"/>
</dbReference>
<sequence length="454" mass="50093">MLWAARKTHLRFIAGALPHAEAPVYVIGNPSADLDSMICALVYSYFANRSSRCHIPLINIPQVPSGPELCRLRPEFVKAFWISTNSGDPTSEPAGSLLQNHILTVADFAEHLKQRGIDCDPGPHRRYAADAVLVDWNALPIPSSDGQKGKGSLDGLPMVEFTVVGCIDHHVDEGFLGPDIKPLVIEKAGSCSSLVVNTLNTMGLWTPSDTEDRFPEEEPVARLALAPLLIDTVNMNAKDKVTVIDTEAWEFLRRILDSAPSAWDRDAYYRQIHETKSNSLDLLTVDEMLDRDYKQWTESPPSRAEKPLNIGFCSMVKPVSWIVQKAGNPQAFLDALCGFSARRELDIVVVMTAFSSPMRNGAFVRELLVCALQEGPAVDALKDLATRSASQLDLQEWTALDSADADDQAPAIRSVLDSDQFPWRRIWVQGDVTKSRKQVAPLVRQAVASPAEKL</sequence>
<name>A0A5M9MEX1_9EURO</name>
<dbReference type="VEuPathDB" id="FungiDB:EYZ11_008263"/>
<dbReference type="RefSeq" id="XP_033422411.1">
    <property type="nucleotide sequence ID" value="XM_033574393.1"/>
</dbReference>
<dbReference type="EMBL" id="QUQM01000005">
    <property type="protein sequence ID" value="KAA8643049.1"/>
    <property type="molecule type" value="Genomic_DNA"/>
</dbReference>
<accession>A0A5M9MEX1</accession>
<dbReference type="InterPro" id="IPR038222">
    <property type="entry name" value="DHHA2_dom_sf"/>
</dbReference>
<dbReference type="GO" id="GO:0004309">
    <property type="term" value="F:exopolyphosphatase activity"/>
    <property type="evidence" value="ECO:0007669"/>
    <property type="project" value="TreeGrafter"/>
</dbReference>
<dbReference type="SUPFAM" id="SSF64182">
    <property type="entry name" value="DHH phosphoesterases"/>
    <property type="match status" value="1"/>
</dbReference>
<dbReference type="InterPro" id="IPR004097">
    <property type="entry name" value="DHHA2"/>
</dbReference>
<dbReference type="Proteomes" id="UP000324241">
    <property type="component" value="Unassembled WGS sequence"/>
</dbReference>
<comment type="caution">
    <text evidence="2">The sequence shown here is derived from an EMBL/GenBank/DDBJ whole genome shotgun (WGS) entry which is preliminary data.</text>
</comment>
<evidence type="ECO:0000313" key="3">
    <source>
        <dbReference type="Proteomes" id="UP000324241"/>
    </source>
</evidence>
<dbReference type="Pfam" id="PF02833">
    <property type="entry name" value="DHHA2"/>
    <property type="match status" value="1"/>
</dbReference>
<dbReference type="PANTHER" id="PTHR12112:SF39">
    <property type="entry name" value="EG:152A3.5 PROTEIN (FBGN0003116_PN PROTEIN)"/>
    <property type="match status" value="1"/>
</dbReference>
<dbReference type="PANTHER" id="PTHR12112">
    <property type="entry name" value="BNIP - RELATED"/>
    <property type="match status" value="1"/>
</dbReference>
<dbReference type="GeneID" id="54332513"/>
<dbReference type="OrthoDB" id="374045at2759"/>
<organism evidence="2 3">
    <name type="scientific">Aspergillus tanneri</name>
    <dbReference type="NCBI Taxonomy" id="1220188"/>
    <lineage>
        <taxon>Eukaryota</taxon>
        <taxon>Fungi</taxon>
        <taxon>Dikarya</taxon>
        <taxon>Ascomycota</taxon>
        <taxon>Pezizomycotina</taxon>
        <taxon>Eurotiomycetes</taxon>
        <taxon>Eurotiomycetidae</taxon>
        <taxon>Eurotiales</taxon>
        <taxon>Aspergillaceae</taxon>
        <taxon>Aspergillus</taxon>
        <taxon>Aspergillus subgen. Circumdati</taxon>
    </lineage>
</organism>